<evidence type="ECO:0000313" key="4">
    <source>
        <dbReference type="Proteomes" id="UP000568380"/>
    </source>
</evidence>
<evidence type="ECO:0000259" key="2">
    <source>
        <dbReference type="Pfam" id="PF08044"/>
    </source>
</evidence>
<keyword evidence="4" id="KW-1185">Reference proteome</keyword>
<evidence type="ECO:0000256" key="1">
    <source>
        <dbReference type="SAM" id="Phobius"/>
    </source>
</evidence>
<dbReference type="PANTHER" id="PTHR40763">
    <property type="entry name" value="MEMBRANE PROTEIN-RELATED"/>
    <property type="match status" value="1"/>
</dbReference>
<organism evidence="3 4">
    <name type="scientific">Nonomuraea endophytica</name>
    <dbReference type="NCBI Taxonomy" id="714136"/>
    <lineage>
        <taxon>Bacteria</taxon>
        <taxon>Bacillati</taxon>
        <taxon>Actinomycetota</taxon>
        <taxon>Actinomycetes</taxon>
        <taxon>Streptosporangiales</taxon>
        <taxon>Streptosporangiaceae</taxon>
        <taxon>Nonomuraea</taxon>
    </lineage>
</organism>
<name>A0A7W8EKR2_9ACTN</name>
<reference evidence="3 4" key="1">
    <citation type="submission" date="2020-08" db="EMBL/GenBank/DDBJ databases">
        <title>Genomic Encyclopedia of Type Strains, Phase IV (KMG-IV): sequencing the most valuable type-strain genomes for metagenomic binning, comparative biology and taxonomic classification.</title>
        <authorList>
            <person name="Goeker M."/>
        </authorList>
    </citation>
    <scope>NUCLEOTIDE SEQUENCE [LARGE SCALE GENOMIC DNA]</scope>
    <source>
        <strain evidence="3 4">DSM 45385</strain>
    </source>
</reference>
<proteinExistence type="predicted"/>
<keyword evidence="1" id="KW-0472">Membrane</keyword>
<protein>
    <recommendedName>
        <fullName evidence="2">DUF1707 domain-containing protein</fullName>
    </recommendedName>
</protein>
<feature type="domain" description="DUF1707" evidence="2">
    <location>
        <begin position="6"/>
        <end position="58"/>
    </location>
</feature>
<keyword evidence="1" id="KW-0812">Transmembrane</keyword>
<feature type="transmembrane region" description="Helical" evidence="1">
    <location>
        <begin position="129"/>
        <end position="162"/>
    </location>
</feature>
<comment type="caution">
    <text evidence="3">The sequence shown here is derived from an EMBL/GenBank/DDBJ whole genome shotgun (WGS) entry which is preliminary data.</text>
</comment>
<dbReference type="PANTHER" id="PTHR40763:SF5">
    <property type="entry name" value="MEMBRANE PROTEIN"/>
    <property type="match status" value="1"/>
</dbReference>
<gene>
    <name evidence="3" type="ORF">HNR40_008567</name>
</gene>
<dbReference type="Pfam" id="PF08044">
    <property type="entry name" value="DUF1707"/>
    <property type="match status" value="1"/>
</dbReference>
<keyword evidence="1" id="KW-1133">Transmembrane helix</keyword>
<dbReference type="EMBL" id="JACHIN010000015">
    <property type="protein sequence ID" value="MBB5083064.1"/>
    <property type="molecule type" value="Genomic_DNA"/>
</dbReference>
<dbReference type="RefSeq" id="WP_184971793.1">
    <property type="nucleotide sequence ID" value="NZ_JACHIN010000015.1"/>
</dbReference>
<dbReference type="InterPro" id="IPR012551">
    <property type="entry name" value="DUF1707_SHOCT-like"/>
</dbReference>
<accession>A0A7W8EKR2</accession>
<dbReference type="AlphaFoldDB" id="A0A7W8EKR2"/>
<dbReference type="Proteomes" id="UP000568380">
    <property type="component" value="Unassembled WGS sequence"/>
</dbReference>
<sequence length="175" mass="20198">MDAHDLRIGDAERERTMASLREHFAQGRLNHEELDERLDRTLAARTARDLTAITADLPSSEYGYAPPAPAKEGAWDDRHAYQEMMRAHRHQMREARHQMHDAHRQWHDMRHKMRHQGRPRHHHHGPGPIVPFLVVFGIVAMIVGGFGALKFVLLFAIGAMIFSSIRRAAIRRSLR</sequence>
<evidence type="ECO:0000313" key="3">
    <source>
        <dbReference type="EMBL" id="MBB5083064.1"/>
    </source>
</evidence>